<dbReference type="GeneID" id="96084562"/>
<organism evidence="1 2">
    <name type="scientific">Alternaria dauci</name>
    <dbReference type="NCBI Taxonomy" id="48095"/>
    <lineage>
        <taxon>Eukaryota</taxon>
        <taxon>Fungi</taxon>
        <taxon>Dikarya</taxon>
        <taxon>Ascomycota</taxon>
        <taxon>Pezizomycotina</taxon>
        <taxon>Dothideomycetes</taxon>
        <taxon>Pleosporomycetidae</taxon>
        <taxon>Pleosporales</taxon>
        <taxon>Pleosporineae</taxon>
        <taxon>Pleosporaceae</taxon>
        <taxon>Alternaria</taxon>
        <taxon>Alternaria sect. Porri</taxon>
    </lineage>
</organism>
<comment type="caution">
    <text evidence="1">The sequence shown here is derived from an EMBL/GenBank/DDBJ whole genome shotgun (WGS) entry which is preliminary data.</text>
</comment>
<dbReference type="EMBL" id="JBHGVX010000003">
    <property type="protein sequence ID" value="KAL1797634.1"/>
    <property type="molecule type" value="Genomic_DNA"/>
</dbReference>
<proteinExistence type="predicted"/>
<gene>
    <name evidence="1" type="ORF">ACET3X_004240</name>
</gene>
<keyword evidence="2" id="KW-1185">Reference proteome</keyword>
<reference evidence="1 2" key="1">
    <citation type="submission" date="2024-09" db="EMBL/GenBank/DDBJ databases">
        <title>T2T genomes of carrot and Alternaria dauci and their utility for understanding host-pathogen interaction during carrot leaf blight disease.</title>
        <authorList>
            <person name="Liu W."/>
            <person name="Xu S."/>
            <person name="Ou C."/>
            <person name="Liu X."/>
            <person name="Zhuang F."/>
            <person name="Deng X.W."/>
        </authorList>
    </citation>
    <scope>NUCLEOTIDE SEQUENCE [LARGE SCALE GENOMIC DNA]</scope>
    <source>
        <strain evidence="1 2">A2016</strain>
    </source>
</reference>
<name>A0ABR3UMS6_9PLEO</name>
<accession>A0ABR3UMS6</accession>
<evidence type="ECO:0000313" key="1">
    <source>
        <dbReference type="EMBL" id="KAL1797634.1"/>
    </source>
</evidence>
<sequence>MKNNILIASALDDWKDADIFRLAAEQQWRTSYCVANRQGDTDTLEALKSFRKELDELEEFRMEDLGIIVPNDADYETYYDGSIDDAGYEYQSDEMDEDMLEEEDTGTGTTDSASVAKTENQVQVVEPTDLPIRPVSEHTNRIPITPAAAGPFLSHKQIRRQKSFLSKGGAFHAQQFSKSLNDREPSVALDVAGKDAMPDQSVDGD</sequence>
<dbReference type="Proteomes" id="UP001578633">
    <property type="component" value="Chromosome 3"/>
</dbReference>
<dbReference type="RefSeq" id="XP_069308218.1">
    <property type="nucleotide sequence ID" value="XM_069450422.1"/>
</dbReference>
<evidence type="ECO:0000313" key="2">
    <source>
        <dbReference type="Proteomes" id="UP001578633"/>
    </source>
</evidence>
<protein>
    <submittedName>
        <fullName evidence="1">Uncharacterized protein</fullName>
    </submittedName>
</protein>